<dbReference type="AlphaFoldDB" id="A0A830GA40"/>
<keyword evidence="5" id="KW-1003">Cell membrane</keyword>
<evidence type="ECO:0000256" key="2">
    <source>
        <dbReference type="ARBA" id="ARBA00022692"/>
    </source>
</evidence>
<feature type="compositionally biased region" description="Acidic residues" evidence="6">
    <location>
        <begin position="8"/>
        <end position="18"/>
    </location>
</feature>
<dbReference type="GO" id="GO:0033281">
    <property type="term" value="C:TAT protein transport complex"/>
    <property type="evidence" value="ECO:0007669"/>
    <property type="project" value="UniProtKB-UniRule"/>
</dbReference>
<comment type="similarity">
    <text evidence="5">Belongs to the TatC family.</text>
</comment>
<comment type="caution">
    <text evidence="7">The sequence shown here is derived from an EMBL/GenBank/DDBJ whole genome shotgun (WGS) entry which is preliminary data.</text>
</comment>
<evidence type="ECO:0000313" key="8">
    <source>
        <dbReference type="Proteomes" id="UP000608850"/>
    </source>
</evidence>
<feature type="transmembrane region" description="Helical" evidence="5">
    <location>
        <begin position="155"/>
        <end position="173"/>
    </location>
</feature>
<feature type="transmembrane region" description="Helical" evidence="5">
    <location>
        <begin position="208"/>
        <end position="228"/>
    </location>
</feature>
<feature type="transmembrane region" description="Helical" evidence="5">
    <location>
        <begin position="283"/>
        <end position="316"/>
    </location>
</feature>
<evidence type="ECO:0000313" key="7">
    <source>
        <dbReference type="EMBL" id="GGN11597.1"/>
    </source>
</evidence>
<keyword evidence="4 5" id="KW-0472">Membrane</keyword>
<dbReference type="Pfam" id="PF00902">
    <property type="entry name" value="TatC"/>
    <property type="match status" value="1"/>
</dbReference>
<dbReference type="HAMAP" id="MF_00902">
    <property type="entry name" value="TatC"/>
    <property type="match status" value="1"/>
</dbReference>
<dbReference type="PANTHER" id="PTHR30371">
    <property type="entry name" value="SEC-INDEPENDENT PROTEIN TRANSLOCASE PROTEIN TATC"/>
    <property type="match status" value="1"/>
</dbReference>
<evidence type="ECO:0000256" key="5">
    <source>
        <dbReference type="HAMAP-Rule" id="MF_00902"/>
    </source>
</evidence>
<name>A0A830GA40_9EURY</name>
<dbReference type="PRINTS" id="PR01840">
    <property type="entry name" value="TATCFAMILY"/>
</dbReference>
<comment type="function">
    <text evidence="5">Part of the twin-arginine translocation (Tat) system that transports large folded proteins containing a characteristic twin-arginine motif in their signal peptide across membranes.</text>
</comment>
<keyword evidence="5" id="KW-0653">Protein transport</keyword>
<keyword evidence="3 5" id="KW-1133">Transmembrane helix</keyword>
<dbReference type="GO" id="GO:0043953">
    <property type="term" value="P:protein transport by the Tat complex"/>
    <property type="evidence" value="ECO:0007669"/>
    <property type="project" value="UniProtKB-UniRule"/>
</dbReference>
<evidence type="ECO:0000256" key="4">
    <source>
        <dbReference type="ARBA" id="ARBA00023136"/>
    </source>
</evidence>
<reference evidence="7 8" key="1">
    <citation type="journal article" date="2019" name="Int. J. Syst. Evol. Microbiol.">
        <title>The Global Catalogue of Microorganisms (GCM) 10K type strain sequencing project: providing services to taxonomists for standard genome sequencing and annotation.</title>
        <authorList>
            <consortium name="The Broad Institute Genomics Platform"/>
            <consortium name="The Broad Institute Genome Sequencing Center for Infectious Disease"/>
            <person name="Wu L."/>
            <person name="Ma J."/>
        </authorList>
    </citation>
    <scope>NUCLEOTIDE SEQUENCE [LARGE SCALE GENOMIC DNA]</scope>
    <source>
        <strain evidence="7 8">JCM 16331</strain>
    </source>
</reference>
<dbReference type="InterPro" id="IPR002033">
    <property type="entry name" value="TatC"/>
</dbReference>
<dbReference type="RefSeq" id="WP_326837954.1">
    <property type="nucleotide sequence ID" value="NZ_BMOQ01000003.1"/>
</dbReference>
<keyword evidence="5" id="KW-0813">Transport</keyword>
<comment type="subcellular location">
    <subcellularLocation>
        <location evidence="5">Cell membrane</location>
        <topology evidence="5">Multi-pass membrane protein</topology>
    </subcellularLocation>
    <subcellularLocation>
        <location evidence="1">Membrane</location>
        <topology evidence="1">Multi-pass membrane protein</topology>
    </subcellularLocation>
</comment>
<sequence length="373" mass="38685">MGDAPDGPSDDGDDADGEDVARAEAVDAGSTEPDATDLSEGDSTASHGATTDGDATSADGASEGDSTDGAGGSADSADGAADGGYADPPDSVPETGDPSVPDEGPTVADEGPPIEEHDGAETPPAEEEGGVLGGAPETDQEQPIAVHVEEMVRRLGIVVLVAGVVSALCFPWGDTLITFIWDGVLPASSTAQPHVYAPLELIVTQFKVASIAGVVVALPVIVYETYAFMRPGLYPHERRYYLAAIPTSLVLAVVGIVFAYFVVVPSVMSYFLYYSTSVANAALALGSTFNLILVLMAYLAIVFQIPLFVMLAIMMGLTTRRWLAERRLLFWGAFAGVAFLATPDPTGVAPVVVAATMIVLFEGTLGLLRWTGN</sequence>
<keyword evidence="5" id="KW-0811">Translocation</keyword>
<dbReference type="Proteomes" id="UP000608850">
    <property type="component" value="Unassembled WGS sequence"/>
</dbReference>
<evidence type="ECO:0000256" key="3">
    <source>
        <dbReference type="ARBA" id="ARBA00022989"/>
    </source>
</evidence>
<feature type="transmembrane region" description="Helical" evidence="5">
    <location>
        <begin position="349"/>
        <end position="368"/>
    </location>
</feature>
<gene>
    <name evidence="5" type="primary">tatC</name>
    <name evidence="7" type="ORF">GCM10009021_09450</name>
</gene>
<dbReference type="PANTHER" id="PTHR30371:SF0">
    <property type="entry name" value="SEC-INDEPENDENT PROTEIN TRANSLOCASE PROTEIN TATC, CHLOROPLASTIC-RELATED"/>
    <property type="match status" value="1"/>
</dbReference>
<keyword evidence="2 5" id="KW-0812">Transmembrane</keyword>
<dbReference type="EMBL" id="BMOQ01000003">
    <property type="protein sequence ID" value="GGN11597.1"/>
    <property type="molecule type" value="Genomic_DNA"/>
</dbReference>
<accession>A0A830GA40</accession>
<keyword evidence="8" id="KW-1185">Reference proteome</keyword>
<proteinExistence type="inferred from homology"/>
<feature type="region of interest" description="Disordered" evidence="6">
    <location>
        <begin position="1"/>
        <end position="139"/>
    </location>
</feature>
<feature type="transmembrane region" description="Helical" evidence="5">
    <location>
        <begin position="240"/>
        <end position="263"/>
    </location>
</feature>
<evidence type="ECO:0000256" key="1">
    <source>
        <dbReference type="ARBA" id="ARBA00004141"/>
    </source>
</evidence>
<dbReference type="GO" id="GO:0009977">
    <property type="term" value="F:proton motive force dependent protein transmembrane transporter activity"/>
    <property type="evidence" value="ECO:0007669"/>
    <property type="project" value="TreeGrafter"/>
</dbReference>
<organism evidence="7 8">
    <name type="scientific">Halarchaeum nitratireducens</name>
    <dbReference type="NCBI Taxonomy" id="489913"/>
    <lineage>
        <taxon>Archaea</taxon>
        <taxon>Methanobacteriati</taxon>
        <taxon>Methanobacteriota</taxon>
        <taxon>Stenosarchaea group</taxon>
        <taxon>Halobacteria</taxon>
        <taxon>Halobacteriales</taxon>
        <taxon>Halobacteriaceae</taxon>
    </lineage>
</organism>
<protein>
    <recommendedName>
        <fullName evidence="5">Sec-independent protein translocase protein TatC</fullName>
    </recommendedName>
</protein>
<feature type="transmembrane region" description="Helical" evidence="5">
    <location>
        <begin position="328"/>
        <end position="343"/>
    </location>
</feature>
<dbReference type="GO" id="GO:0065002">
    <property type="term" value="P:intracellular protein transmembrane transport"/>
    <property type="evidence" value="ECO:0007669"/>
    <property type="project" value="TreeGrafter"/>
</dbReference>
<evidence type="ECO:0000256" key="6">
    <source>
        <dbReference type="SAM" id="MobiDB-lite"/>
    </source>
</evidence>
<comment type="subunit">
    <text evidence="5">Forms a complex with TatA.</text>
</comment>
<feature type="compositionally biased region" description="Low complexity" evidence="6">
    <location>
        <begin position="57"/>
        <end position="89"/>
    </location>
</feature>